<dbReference type="Pfam" id="PF08323">
    <property type="entry name" value="Glyco_transf_5"/>
    <property type="match status" value="1"/>
</dbReference>
<dbReference type="GO" id="GO:0009277">
    <property type="term" value="C:fungal-type cell wall"/>
    <property type="evidence" value="ECO:0007669"/>
    <property type="project" value="TreeGrafter"/>
</dbReference>
<evidence type="ECO:0000256" key="3">
    <source>
        <dbReference type="ARBA" id="ARBA00022676"/>
    </source>
</evidence>
<name>A0AAV0BHN8_PHAPC</name>
<comment type="similarity">
    <text evidence="1">Belongs to the glycosyltransferase group 1 family.</text>
</comment>
<feature type="transmembrane region" description="Helical" evidence="8">
    <location>
        <begin position="2114"/>
        <end position="2134"/>
    </location>
</feature>
<feature type="chain" id="PRO_5043370299" description="alpha-1,3-glucan synthase" evidence="9">
    <location>
        <begin position="29"/>
        <end position="2394"/>
    </location>
</feature>
<comment type="catalytic activity">
    <reaction evidence="6">
        <text>[(1-&gt;3)-alpha-D-glucosyl](n) + UDP-alpha-D-glucose = [(1-&gt;3)-alpha-D-glucosyl](n+1) + UDP + H(+)</text>
        <dbReference type="Rhea" id="RHEA:19749"/>
        <dbReference type="Rhea" id="RHEA-COMP:11150"/>
        <dbReference type="Rhea" id="RHEA-COMP:11151"/>
        <dbReference type="ChEBI" id="CHEBI:15378"/>
        <dbReference type="ChEBI" id="CHEBI:28100"/>
        <dbReference type="ChEBI" id="CHEBI:58223"/>
        <dbReference type="ChEBI" id="CHEBI:58885"/>
        <dbReference type="EC" id="2.4.1.183"/>
    </reaction>
</comment>
<feature type="transmembrane region" description="Helical" evidence="8">
    <location>
        <begin position="1981"/>
        <end position="1998"/>
    </location>
</feature>
<evidence type="ECO:0000256" key="9">
    <source>
        <dbReference type="SAM" id="SignalP"/>
    </source>
</evidence>
<dbReference type="Proteomes" id="UP001153365">
    <property type="component" value="Unassembled WGS sequence"/>
</dbReference>
<feature type="region of interest" description="Disordered" evidence="7">
    <location>
        <begin position="1888"/>
        <end position="1918"/>
    </location>
</feature>
<feature type="transmembrane region" description="Helical" evidence="8">
    <location>
        <begin position="2155"/>
        <end position="2174"/>
    </location>
</feature>
<dbReference type="FunFam" id="3.20.20.80:FF:000162">
    <property type="entry name" value="Cell wall alpha-1,3-glucan synthase mok12"/>
    <property type="match status" value="1"/>
</dbReference>
<feature type="transmembrane region" description="Helical" evidence="8">
    <location>
        <begin position="2194"/>
        <end position="2213"/>
    </location>
</feature>
<dbReference type="InterPro" id="IPR013534">
    <property type="entry name" value="Starch_synth_cat_dom"/>
</dbReference>
<dbReference type="SUPFAM" id="SSF53756">
    <property type="entry name" value="UDP-Glycosyltransferase/glycogen phosphorylase"/>
    <property type="match status" value="1"/>
</dbReference>
<gene>
    <name evidence="11" type="ORF">PPACK8108_LOCUS21065</name>
</gene>
<keyword evidence="12" id="KW-1185">Reference proteome</keyword>
<dbReference type="Pfam" id="PF26108">
    <property type="entry name" value="GH_Mok13"/>
    <property type="match status" value="1"/>
</dbReference>
<evidence type="ECO:0000256" key="8">
    <source>
        <dbReference type="SAM" id="Phobius"/>
    </source>
</evidence>
<accession>A0AAV0BHN8</accession>
<evidence type="ECO:0000313" key="12">
    <source>
        <dbReference type="Proteomes" id="UP001153365"/>
    </source>
</evidence>
<dbReference type="InterPro" id="IPR058657">
    <property type="entry name" value="Mok11-13/Ags1-like_Ig"/>
</dbReference>
<dbReference type="CDD" id="cd03791">
    <property type="entry name" value="GT5_Glycogen_synthase_DULL1-like"/>
    <property type="match status" value="1"/>
</dbReference>
<dbReference type="EC" id="2.4.1.183" evidence="2"/>
<keyword evidence="3" id="KW-0328">Glycosyltransferase</keyword>
<dbReference type="Pfam" id="PF26122">
    <property type="entry name" value="CBM_Mok13"/>
    <property type="match status" value="1"/>
</dbReference>
<keyword evidence="8" id="KW-0472">Membrane</keyword>
<dbReference type="PANTHER" id="PTHR47182">
    <property type="entry name" value="CELL WALL ALPHA-1,3-GLUCAN SYNTHASE AGS1-RELATED"/>
    <property type="match status" value="1"/>
</dbReference>
<dbReference type="EMBL" id="CALTRL010005790">
    <property type="protein sequence ID" value="CAH7686420.1"/>
    <property type="molecule type" value="Genomic_DNA"/>
</dbReference>
<dbReference type="Pfam" id="PF26111">
    <property type="entry name" value="Ig_Mok13"/>
    <property type="match status" value="1"/>
</dbReference>
<reference evidence="11" key="1">
    <citation type="submission" date="2022-06" db="EMBL/GenBank/DDBJ databases">
        <authorList>
            <consortium name="SYNGENTA / RWTH Aachen University"/>
        </authorList>
    </citation>
    <scope>NUCLEOTIDE SEQUENCE</scope>
</reference>
<evidence type="ECO:0000256" key="5">
    <source>
        <dbReference type="ARBA" id="ARBA00023316"/>
    </source>
</evidence>
<dbReference type="InterPro" id="IPR058656">
    <property type="entry name" value="Mok11-13/Ags1-like_GH"/>
</dbReference>
<organism evidence="11 12">
    <name type="scientific">Phakopsora pachyrhizi</name>
    <name type="common">Asian soybean rust disease fungus</name>
    <dbReference type="NCBI Taxonomy" id="170000"/>
    <lineage>
        <taxon>Eukaryota</taxon>
        <taxon>Fungi</taxon>
        <taxon>Dikarya</taxon>
        <taxon>Basidiomycota</taxon>
        <taxon>Pucciniomycotina</taxon>
        <taxon>Pucciniomycetes</taxon>
        <taxon>Pucciniales</taxon>
        <taxon>Phakopsoraceae</taxon>
        <taxon>Phakopsora</taxon>
    </lineage>
</organism>
<keyword evidence="8" id="KW-1133">Transmembrane helix</keyword>
<dbReference type="InterPro" id="IPR058658">
    <property type="entry name" value="Mok11-13/Ags1-like_Ig_2"/>
</dbReference>
<dbReference type="Pfam" id="PF26114">
    <property type="entry name" value="Ig_2_Mok13"/>
    <property type="match status" value="1"/>
</dbReference>
<dbReference type="Pfam" id="PF26127">
    <property type="entry name" value="12TM_Mok13"/>
    <property type="match status" value="1"/>
</dbReference>
<keyword evidence="9" id="KW-0732">Signal</keyword>
<evidence type="ECO:0000259" key="10">
    <source>
        <dbReference type="SMART" id="SM00642"/>
    </source>
</evidence>
<evidence type="ECO:0000256" key="7">
    <source>
        <dbReference type="SAM" id="MobiDB-lite"/>
    </source>
</evidence>
<comment type="caution">
    <text evidence="11">The sequence shown here is derived from an EMBL/GenBank/DDBJ whole genome shotgun (WGS) entry which is preliminary data.</text>
</comment>
<feature type="transmembrane region" description="Helical" evidence="8">
    <location>
        <begin position="2234"/>
        <end position="2253"/>
    </location>
</feature>
<dbReference type="InterPro" id="IPR058659">
    <property type="entry name" value="Mok11-13/Ags1-like_CBM"/>
</dbReference>
<evidence type="ECO:0000256" key="6">
    <source>
        <dbReference type="ARBA" id="ARBA00048960"/>
    </source>
</evidence>
<dbReference type="Pfam" id="PF00128">
    <property type="entry name" value="Alpha-amylase"/>
    <property type="match status" value="1"/>
</dbReference>
<dbReference type="SMART" id="SM00642">
    <property type="entry name" value="Aamy"/>
    <property type="match status" value="1"/>
</dbReference>
<keyword evidence="8" id="KW-0812">Transmembrane</keyword>
<dbReference type="InterPro" id="IPR006047">
    <property type="entry name" value="GH13_cat_dom"/>
</dbReference>
<feature type="transmembrane region" description="Helical" evidence="8">
    <location>
        <begin position="2074"/>
        <end position="2094"/>
    </location>
</feature>
<feature type="transmembrane region" description="Helical" evidence="8">
    <location>
        <begin position="1078"/>
        <end position="1101"/>
    </location>
</feature>
<feature type="transmembrane region" description="Helical" evidence="8">
    <location>
        <begin position="2302"/>
        <end position="2322"/>
    </location>
</feature>
<dbReference type="GO" id="GO:0070600">
    <property type="term" value="P:fungal-type cell wall (1-&gt;3)-alpha-glucan biosynthetic process"/>
    <property type="evidence" value="ECO:0007669"/>
    <property type="project" value="TreeGrafter"/>
</dbReference>
<evidence type="ECO:0000256" key="1">
    <source>
        <dbReference type="ARBA" id="ARBA00006122"/>
    </source>
</evidence>
<keyword evidence="4" id="KW-0808">Transferase</keyword>
<feature type="signal peptide" evidence="9">
    <location>
        <begin position="1"/>
        <end position="28"/>
    </location>
</feature>
<dbReference type="InterPro" id="IPR058654">
    <property type="entry name" value="Mok11-14/Ags1-like_TM"/>
</dbReference>
<feature type="transmembrane region" description="Helical" evidence="8">
    <location>
        <begin position="2040"/>
        <end position="2062"/>
    </location>
</feature>
<evidence type="ECO:0000313" key="11">
    <source>
        <dbReference type="EMBL" id="CAH7686420.1"/>
    </source>
</evidence>
<dbReference type="GO" id="GO:0047657">
    <property type="term" value="F:alpha-1,3-glucan synthase activity"/>
    <property type="evidence" value="ECO:0007669"/>
    <property type="project" value="UniProtKB-EC"/>
</dbReference>
<evidence type="ECO:0000256" key="4">
    <source>
        <dbReference type="ARBA" id="ARBA00022679"/>
    </source>
</evidence>
<proteinExistence type="inferred from homology"/>
<feature type="transmembrane region" description="Helical" evidence="8">
    <location>
        <begin position="2356"/>
        <end position="2376"/>
    </location>
</feature>
<keyword evidence="5" id="KW-0961">Cell wall biogenesis/degradation</keyword>
<dbReference type="SUPFAM" id="SSF51445">
    <property type="entry name" value="(Trans)glycosidases"/>
    <property type="match status" value="1"/>
</dbReference>
<dbReference type="Gene3D" id="3.40.50.2000">
    <property type="entry name" value="Glycogen Phosphorylase B"/>
    <property type="match status" value="2"/>
</dbReference>
<dbReference type="InterPro" id="IPR017853">
    <property type="entry name" value="GH"/>
</dbReference>
<evidence type="ECO:0000256" key="2">
    <source>
        <dbReference type="ARBA" id="ARBA00012688"/>
    </source>
</evidence>
<dbReference type="FunFam" id="3.40.50.2000:FF:000052">
    <property type="entry name" value="Alpha-1,3-glucan synthase Ags2"/>
    <property type="match status" value="1"/>
</dbReference>
<dbReference type="PANTHER" id="PTHR47182:SF2">
    <property type="entry name" value="CELL WALL ALPHA-1,3-GLUCAN SYNTHASE AGS1"/>
    <property type="match status" value="1"/>
</dbReference>
<feature type="domain" description="Glycosyl hydrolase family 13 catalytic" evidence="10">
    <location>
        <begin position="83"/>
        <end position="565"/>
    </location>
</feature>
<dbReference type="InterPro" id="IPR058655">
    <property type="entry name" value="Mok11-14/Ags1-like"/>
</dbReference>
<dbReference type="Gene3D" id="3.20.20.80">
    <property type="entry name" value="Glycosidases"/>
    <property type="match status" value="2"/>
</dbReference>
<feature type="transmembrane region" description="Helical" evidence="8">
    <location>
        <begin position="2010"/>
        <end position="2028"/>
    </location>
</feature>
<protein>
    <recommendedName>
        <fullName evidence="2">alpha-1,3-glucan synthase</fullName>
        <ecNumber evidence="2">2.4.1.183</ecNumber>
    </recommendedName>
</protein>
<feature type="transmembrane region" description="Helical" evidence="8">
    <location>
        <begin position="1944"/>
        <end position="1969"/>
    </location>
</feature>
<feature type="compositionally biased region" description="Low complexity" evidence="7">
    <location>
        <begin position="1893"/>
        <end position="1908"/>
    </location>
</feature>
<sequence length="2394" mass="268352">MLYTSRRGNAFLLRSLLLGIPLLKLLSAHPYDSKLVDYNINLNQTAGNDVLSYYADWPEKSKLGNGTGYTPSPSNWRELPTYIVILDRFADGDPTNNDFFKTMYEWDLNSNQLRHGGDIAGFADDRALDYIYGMGYRTIYFAGTPWVNMPWQYDGYSPLDYTLLDPHYGTLSEWRAAIDKIHSKGLYVMFDTTTTTLGDLLAFSGHFTSAAPFDIQGYEVEYKKTPEAPWDLSHYADFNYTNVQEPNCQLPKFYHSNGSEVIVPESPKSCYSGDFDQFGDSDTSGTLPPWMTQLTKYSSVQDRLREWDDNVAVKIEKLSCMILQTLDVDAIRVDKTPQQSVDFLAKWSTSLRKCAKSLGKSNFFIAGELVGASTSVSLYVGRGRQPVHWAGLNVTQAITMQPNQSENFMRPAGMNGLDSSAFHYSTYRSLTRLLGLDGKIELSDDISADLVDSWNAMMVTNDLFNQETGLFDPRHLFGTTNHDLFRWSALINGTEKFLLGQAITNLVMPGIPMTYYGEEQGLYLFDSQASDYLFGRQPMTSAPAWQQHGCYHLGSKKYSNFPLGRALEGCKDDWNSLDHLDPTSSPRHVLAHFAYIRSQFPSLQDGFNLTKLGNWTTLTQLPGSFSTPTEWGLWSLSRSSLSSFQNSSLPVWILYSNLNDTTEFTFDCSSEMSILAPYSGSTSVRNLMYPYEIYNLEDPMSPAKSNGDSLNRGCLRSITMKSYGFKVLVPQSSWIPPLPRLVGFNPGHDARILSDPFHDNHTVPITFQFSEDMSCREVASSISLSYTIDPTSNLIPTIDFDHAICSKIEPIESKFSGAPAATWSWSSSIINAADGVYKIQIQNATSSSGARTNSIDHLILRKGSKDNPITFKDVTYSTDLLHEVTSDSYKVLSRAAGADLMRYSTNFGKTYSNWTKYSPEVPLPSSAFDPTSFWEGKHVKVQYWSRIAGSAAQTVESDFDRRNSAPRKFPQLLLRGPYNQWGHDDGFNNKLLEKESNLTIDVVTSWPNKFQLTVFDSLDKFSFGDVDLDGTLDVLPPNSLAANFLFLPPPQSPFLGWRIMVNPASMTWGARPIGHQRIVLALFMLLMLIPPGSALLACWLFKKVFYGVRFNKYGVSPPKKSSLLPSWYPFRKTRVLSKTGAERVLTVDLTTVEKKTPSESPGRWPDDITARRKVLIATLEYEIPEWDLKVKIGGLGVMSSLMGRAMSDVELLWVIPKVGDIEYPTGDITQPIEVIIFGEPYMVECQIFKSKNVTYFILDAPVFRANTKSNPYPPRMDDLSSAIFYSYWNQSIAEICRRIPDLDIYHINDYHGSLAPLYLLPSVLPVCLSLHNAEFQGLWPLGKAEEEIEVCRAFNLDPSICSKYVRFGNVFNLLHAAASFISFHQNSVGVAGVSEKYGKRSWARYPALWTLKSIDSLPNPDPTDIDALEASPRNMKEISIDHEMESQRPENKAQLQEWAGLEKNPSAQLFVFVGRWSLQKGVDLIADVFTSILDKRKDVQLITVGPVIDLYGRFAAAKLGRLMELYPGRVFSKPEFTSLPPFVFSGSDFALIPSRDEPFGLVAVEFGRKGALGIGSRLGGLGLMPGWWFPVESDSTAHMHSQFIKAIKSAMSSSEEDRALLRARSLHQRFPVLEWRFKLQDMHLRAIKASRKYSKRLPLRTENLEPSQSLKIYEDFHDGASSSKSPTTNFGLGSENQFFPSRSSLFNSPYLTPNITQQNLTIGQTSSNTPQNAFRRAINVFRELILKKPDLAPKSVSLTNGPHTHHQSTEKHHNSVISSNIQEFLPSIIRVEEDETRRNNSSYDFKKQVARQLDTSSPLNKIVKGFEDEDGSTMKAFSQKLESLDPTNSQTGLCIADYLSAAEKSHFKHLRQGTLALAKSRLNHSLTLGEGTNQNLPSSNSSFNSENSPITPNSSEVEKDIKYPTDSHTALEMNLWQVRLQKQFFWWPLYTILLAFGQILGATSFQLSLLSGTSSRSTSDLYVIGAVNIFGSIFWYFLKSRKPATWSLSLPWIFFGMAFMFIGIPSLSEKVKVFSVRHPLSLVAAIFYSFASAAGFLFFSSNFGEEAGGSTSAWVYRACIVQGTQQIWVAALWYWGFKLQATDPVDTAFAPKAWINFITLTLAGACFFIAYVLFQGLPKYYRNAPGTVPNFVKALFRRKLVLWYLAAEVLRNYWLSGPYGRNWTFLWTGPNLPFLITLLLLLFFFVGVWGASLKSYLSIGSVWLLARAAKRHSWVVAIFAVGLGAPRWCQMLWSTSSVASQLGWAGGAGPYLAISLWLWLGVLDAIQGVGLGMILLQTLSRVHVAATLCLAQIIGSTAVLVARATAPNRIGPGSVFPNLGLWDSAVTARDSPLASWQFWIALLCQLIIVIGYFALFRREVSLLYLIVNFVIPDQ</sequence>